<dbReference type="AlphaFoldDB" id="A0A4P7A165"/>
<name>A0A4P7A165_9BACL</name>
<dbReference type="NCBIfam" id="TIGR01787">
    <property type="entry name" value="squalene_cyclas"/>
    <property type="match status" value="1"/>
</dbReference>
<protein>
    <submittedName>
        <fullName evidence="7">Squalene--hopene cyclase</fullName>
        <ecNumber evidence="7">5.4.99.17</ecNumber>
    </submittedName>
</protein>
<dbReference type="Gene3D" id="1.50.10.20">
    <property type="match status" value="2"/>
</dbReference>
<dbReference type="InterPro" id="IPR032696">
    <property type="entry name" value="SQ_cyclase_C"/>
</dbReference>
<reference evidence="7 8" key="1">
    <citation type="submission" date="2019-03" db="EMBL/GenBank/DDBJ databases">
        <title>Complete genome sequence of Paenisporosarcina antarctica CGMCC 1.6503T.</title>
        <authorList>
            <person name="Rong J.-C."/>
            <person name="Chi N.-Y."/>
            <person name="Zhang Q.-F."/>
        </authorList>
    </citation>
    <scope>NUCLEOTIDE SEQUENCE [LARGE SCALE GENOMIC DNA]</scope>
    <source>
        <strain evidence="7 8">CGMCC 1.6503</strain>
    </source>
</reference>
<evidence type="ECO:0000313" key="7">
    <source>
        <dbReference type="EMBL" id="QBP42760.1"/>
    </source>
</evidence>
<evidence type="ECO:0000256" key="1">
    <source>
        <dbReference type="ARBA" id="ARBA00004999"/>
    </source>
</evidence>
<dbReference type="EMBL" id="CP038015">
    <property type="protein sequence ID" value="QBP42760.1"/>
    <property type="molecule type" value="Genomic_DNA"/>
</dbReference>
<comment type="pathway">
    <text evidence="1">Secondary metabolite biosynthesis; hopanoid biosynthesis.</text>
</comment>
<evidence type="ECO:0000256" key="3">
    <source>
        <dbReference type="ARBA" id="ARBA00022737"/>
    </source>
</evidence>
<proteinExistence type="inferred from homology"/>
<feature type="domain" description="Squalene cyclase C-terminal" evidence="5">
    <location>
        <begin position="311"/>
        <end position="626"/>
    </location>
</feature>
<dbReference type="Proteomes" id="UP000294292">
    <property type="component" value="Chromosome"/>
</dbReference>
<evidence type="ECO:0000313" key="8">
    <source>
        <dbReference type="Proteomes" id="UP000294292"/>
    </source>
</evidence>
<evidence type="ECO:0000259" key="6">
    <source>
        <dbReference type="Pfam" id="PF13249"/>
    </source>
</evidence>
<comment type="similarity">
    <text evidence="2">Belongs to the terpene cyclase/mutase family.</text>
</comment>
<dbReference type="RefSeq" id="WP_134211442.1">
    <property type="nucleotide sequence ID" value="NZ_CP038015.1"/>
</dbReference>
<dbReference type="InterPro" id="IPR006400">
    <property type="entry name" value="Hopene-cyclase"/>
</dbReference>
<keyword evidence="8" id="KW-1185">Reference proteome</keyword>
<dbReference type="Pfam" id="PF13249">
    <property type="entry name" value="SQHop_cyclase_N"/>
    <property type="match status" value="1"/>
</dbReference>
<dbReference type="NCBIfam" id="TIGR01507">
    <property type="entry name" value="hopene_cyclase"/>
    <property type="match status" value="1"/>
</dbReference>
<dbReference type="KEGG" id="panc:E2636_17165"/>
<dbReference type="UniPathway" id="UPA00337"/>
<dbReference type="InterPro" id="IPR018333">
    <property type="entry name" value="Squalene_cyclase"/>
</dbReference>
<accession>A0A4P7A165</accession>
<dbReference type="GO" id="GO:0005811">
    <property type="term" value="C:lipid droplet"/>
    <property type="evidence" value="ECO:0007669"/>
    <property type="project" value="InterPro"/>
</dbReference>
<dbReference type="SFLD" id="SFLDG01016">
    <property type="entry name" value="Prenyltransferase_Like_2"/>
    <property type="match status" value="1"/>
</dbReference>
<dbReference type="EC" id="5.4.99.17" evidence="7"/>
<dbReference type="InterPro" id="IPR032697">
    <property type="entry name" value="SQ_cyclase_N"/>
</dbReference>
<dbReference type="GO" id="GO:0016104">
    <property type="term" value="P:triterpenoid biosynthetic process"/>
    <property type="evidence" value="ECO:0007669"/>
    <property type="project" value="InterPro"/>
</dbReference>
<dbReference type="GO" id="GO:0051007">
    <property type="term" value="F:squalene-hopene cyclase activity"/>
    <property type="evidence" value="ECO:0007669"/>
    <property type="project" value="UniProtKB-EC"/>
</dbReference>
<sequence>MSNTPSDEIKRIVSILKKDQSDVGTWEYPFETGIITDAYMIILLRSLTIDDEEELIKELVDRILSKQEDSGAWKLFYDEDGNVSATIEAYYALLYSGYCSDKEVRMQAARHFILSNGGIDKSSSLTKIMLAVTGQIPWSKMFNLPIEFVLLPLSFPLNFFDFSVYGRANIAPLMILTDKKYTIKTNKSPNISDLYTSKHTRWDEEYVTRVLLKEWSPFLSLIQKKVEDLIGLPKQIQELAVDKTKQYMLERIEPDGTLYSYFTSTFLLIFALLSLGYKKDEPAVIHAINGLKSMKCQVDGKTHMQFTTPTIWNTALISYAMQEAGVSESDPVIKKANRFLATRQHYKFGDWVIHSPQSLPGGWGFSNINTMNPDIDDTTASLRAICKTVNINTNVHTSWDRGIKWVFSMQNDDGGWPSFEKGVNKSILSMIPIEDAEYLLADPSSADLTGRTLEFFGNFTNLKKSHDSIKLGVNWLFDHQEPNGSWYGRWGICYIYGSWAAITGLVAAGISQDHSSIRKSLKWLRDIQNPDGGWGESCKSDKMKTYVPLGASTLTHTAWALDALIAAEDKVTPEIVNGINYILKNNDKVDWTTAYLKGQGMAGSFYIHYHGYRYIFPLLALAHYQKKFANDSHTKNS</sequence>
<feature type="domain" description="Squalene cyclase N-terminal" evidence="6">
    <location>
        <begin position="9"/>
        <end position="296"/>
    </location>
</feature>
<dbReference type="PANTHER" id="PTHR11764">
    <property type="entry name" value="TERPENE CYCLASE/MUTASE FAMILY MEMBER"/>
    <property type="match status" value="1"/>
</dbReference>
<dbReference type="InterPro" id="IPR008930">
    <property type="entry name" value="Terpenoid_cyclase/PrenylTrfase"/>
</dbReference>
<dbReference type="OrthoDB" id="9758578at2"/>
<evidence type="ECO:0000259" key="5">
    <source>
        <dbReference type="Pfam" id="PF13243"/>
    </source>
</evidence>
<gene>
    <name evidence="7" type="primary">shc</name>
    <name evidence="7" type="ORF">E2636_17165</name>
</gene>
<keyword evidence="3" id="KW-0677">Repeat</keyword>
<dbReference type="Pfam" id="PF13243">
    <property type="entry name" value="SQHop_cyclase_C"/>
    <property type="match status" value="1"/>
</dbReference>
<evidence type="ECO:0000256" key="4">
    <source>
        <dbReference type="ARBA" id="ARBA00023235"/>
    </source>
</evidence>
<dbReference type="PANTHER" id="PTHR11764:SF20">
    <property type="entry name" value="LANOSTEROL SYNTHASE"/>
    <property type="match status" value="1"/>
</dbReference>
<keyword evidence="4 7" id="KW-0413">Isomerase</keyword>
<organism evidence="7 8">
    <name type="scientific">Paenisporosarcina antarctica</name>
    <dbReference type="NCBI Taxonomy" id="417367"/>
    <lineage>
        <taxon>Bacteria</taxon>
        <taxon>Bacillati</taxon>
        <taxon>Bacillota</taxon>
        <taxon>Bacilli</taxon>
        <taxon>Bacillales</taxon>
        <taxon>Caryophanaceae</taxon>
        <taxon>Paenisporosarcina</taxon>
    </lineage>
</organism>
<evidence type="ECO:0000256" key="2">
    <source>
        <dbReference type="ARBA" id="ARBA00009755"/>
    </source>
</evidence>
<dbReference type="SUPFAM" id="SSF48239">
    <property type="entry name" value="Terpenoid cyclases/Protein prenyltransferases"/>
    <property type="match status" value="2"/>
</dbReference>